<evidence type="ECO:0000313" key="2">
    <source>
        <dbReference type="EMBL" id="WAA08935.1"/>
    </source>
</evidence>
<dbReference type="Proteomes" id="UP001164718">
    <property type="component" value="Chromosome"/>
</dbReference>
<proteinExistence type="predicted"/>
<feature type="domain" description="Type III restriction enzyme C-terminal endonuclease" evidence="1">
    <location>
        <begin position="20"/>
        <end position="77"/>
    </location>
</feature>
<organism evidence="2 3">
    <name type="scientific">Fervidibacillus albus</name>
    <dbReference type="NCBI Taxonomy" id="2980026"/>
    <lineage>
        <taxon>Bacteria</taxon>
        <taxon>Bacillati</taxon>
        <taxon>Bacillota</taxon>
        <taxon>Bacilli</taxon>
        <taxon>Bacillales</taxon>
        <taxon>Bacillaceae</taxon>
        <taxon>Fervidibacillus</taxon>
    </lineage>
</organism>
<keyword evidence="3" id="KW-1185">Reference proteome</keyword>
<evidence type="ECO:0000313" key="3">
    <source>
        <dbReference type="Proteomes" id="UP001164718"/>
    </source>
</evidence>
<dbReference type="KEGG" id="faf:OE104_09990"/>
<sequence>MNTIKTYKYTSSYQAGLKSTPIPFGSYNLDWAFVIYKDGVEKLYFVLETKGTENEEFLCPEERAKIDFACKHFEAIGTDMNLSNRRKM</sequence>
<dbReference type="Pfam" id="PF19778">
    <property type="entry name" value="RE_endonuc"/>
    <property type="match status" value="1"/>
</dbReference>
<dbReference type="RefSeq" id="WP_275416719.1">
    <property type="nucleotide sequence ID" value="NZ_CP106878.1"/>
</dbReference>
<dbReference type="EMBL" id="CP106878">
    <property type="protein sequence ID" value="WAA08935.1"/>
    <property type="molecule type" value="Genomic_DNA"/>
</dbReference>
<reference evidence="2" key="1">
    <citation type="submission" date="2022-09" db="EMBL/GenBank/DDBJ databases">
        <title>Complete Genomes of Fervidibacillus albus and Fervidibacillus halotolerans isolated from tidal flat sediments.</title>
        <authorList>
            <person name="Kwon K.K."/>
            <person name="Yang S.-H."/>
            <person name="Park M.J."/>
            <person name="Oh H.-M."/>
        </authorList>
    </citation>
    <scope>NUCLEOTIDE SEQUENCE</scope>
    <source>
        <strain evidence="2">MEBiC13591</strain>
    </source>
</reference>
<dbReference type="InterPro" id="IPR045572">
    <property type="entry name" value="RE_endonuc_C"/>
</dbReference>
<accession>A0A9E8LSS8</accession>
<dbReference type="AlphaFoldDB" id="A0A9E8LSS8"/>
<evidence type="ECO:0000259" key="1">
    <source>
        <dbReference type="Pfam" id="PF19778"/>
    </source>
</evidence>
<dbReference type="GO" id="GO:0015668">
    <property type="term" value="F:type III site-specific deoxyribonuclease activity"/>
    <property type="evidence" value="ECO:0007669"/>
    <property type="project" value="InterPro"/>
</dbReference>
<gene>
    <name evidence="2" type="ORF">OE104_09990</name>
</gene>
<name>A0A9E8LSS8_9BACI</name>
<protein>
    <recommendedName>
        <fullName evidence="1">Type III restriction enzyme C-terminal endonuclease domain-containing protein</fullName>
    </recommendedName>
</protein>